<dbReference type="EMBL" id="LAVV01003499">
    <property type="protein sequence ID" value="KNZ62092.1"/>
    <property type="molecule type" value="Genomic_DNA"/>
</dbReference>
<keyword evidence="3" id="KW-1185">Reference proteome</keyword>
<dbReference type="AlphaFoldDB" id="A0A0L6VND3"/>
<evidence type="ECO:0000313" key="3">
    <source>
        <dbReference type="Proteomes" id="UP000037035"/>
    </source>
</evidence>
<comment type="caution">
    <text evidence="2">The sequence shown here is derived from an EMBL/GenBank/DDBJ whole genome shotgun (WGS) entry which is preliminary data.</text>
</comment>
<feature type="compositionally biased region" description="Polar residues" evidence="1">
    <location>
        <begin position="359"/>
        <end position="369"/>
    </location>
</feature>
<dbReference type="STRING" id="27349.A0A0L6VND3"/>
<accession>A0A0L6VND3</accession>
<name>A0A0L6VND3_9BASI</name>
<dbReference type="InterPro" id="IPR011333">
    <property type="entry name" value="SKP1/BTB/POZ_sf"/>
</dbReference>
<reference evidence="2 3" key="1">
    <citation type="submission" date="2015-08" db="EMBL/GenBank/DDBJ databases">
        <title>Next Generation Sequencing and Analysis of the Genome of Puccinia sorghi L Schw, the Causal Agent of Maize Common Rust.</title>
        <authorList>
            <person name="Rochi L."/>
            <person name="Burguener G."/>
            <person name="Darino M."/>
            <person name="Turjanski A."/>
            <person name="Kreff E."/>
            <person name="Dieguez M.J."/>
            <person name="Sacco F."/>
        </authorList>
    </citation>
    <scope>NUCLEOTIDE SEQUENCE [LARGE SCALE GENOMIC DNA]</scope>
    <source>
        <strain evidence="2 3">RO10H11247</strain>
    </source>
</reference>
<organism evidence="2 3">
    <name type="scientific">Puccinia sorghi</name>
    <dbReference type="NCBI Taxonomy" id="27349"/>
    <lineage>
        <taxon>Eukaryota</taxon>
        <taxon>Fungi</taxon>
        <taxon>Dikarya</taxon>
        <taxon>Basidiomycota</taxon>
        <taxon>Pucciniomycotina</taxon>
        <taxon>Pucciniomycetes</taxon>
        <taxon>Pucciniales</taxon>
        <taxon>Pucciniaceae</taxon>
        <taxon>Puccinia</taxon>
    </lineage>
</organism>
<evidence type="ECO:0000256" key="1">
    <source>
        <dbReference type="SAM" id="MobiDB-lite"/>
    </source>
</evidence>
<sequence length="657" mass="72566">MIISPIEWKEEQGVEFWTANVTSTSIQQYKFEWTFENCTRELLENSPVKLLSRPFGDNRWQISVGTIAKTPGYLGVFLGAAQDIELLTSKTWIRRCESCTATLGTPLSRGAYGVNKNISGGYTFNAGLESRRGQAKYIKLDKLFIDPAFIIEKALFVEVTLSERRRTTRKLAKPSPFGDIQRFAGRSARFSTLFDDPECSDVCFVFPKRKGKGVRTIYAQKYIIRSLPYFNTMFESGFLESGETQSQADSAEAGEISLSPALMQLEELSSSSSTFAAQLVAEGSTTASIADDSAMTDGPSVMVDGCTYDEDDSDFELDDLDDLMRGVQQAADHVSPRNPAPSASSVFLTLADVGNLSDGQQFLAPSTTDRPSKKRRISQLADKQNQTDDDIEVDDTVPKKGIHRVTITSTPYTTYRALLLYIYSNSIAWAPLRSNWLVHKQRMEAKGRSPGRRAAFVKEHAVKFSLAMEMDELQPTSPKSMFVLADMLQLPELRQEALDQFMRSLQVDNICIELASSFLGKYDRVRQLAFEFLKNNVSALILIPSSALKTKLVIQTSSFTLLMDEGLSNVSPPVRADFQKLFKCLEVSPSSGPAVVRHNSNGNGNNSGGSIHNGNSPGNPALPANHVQARPTGAPPVLPPGAVQLIHHPPVHYPHRH</sequence>
<protein>
    <recommendedName>
        <fullName evidence="4">BTB domain-containing protein</fullName>
    </recommendedName>
</protein>
<dbReference type="VEuPathDB" id="FungiDB:VP01_1314g5"/>
<dbReference type="Gene3D" id="3.30.710.10">
    <property type="entry name" value="Potassium Channel Kv1.1, Chain A"/>
    <property type="match status" value="2"/>
</dbReference>
<gene>
    <name evidence="2" type="ORF">VP01_1314g5</name>
</gene>
<proteinExistence type="predicted"/>
<dbReference type="Proteomes" id="UP000037035">
    <property type="component" value="Unassembled WGS sequence"/>
</dbReference>
<feature type="region of interest" description="Disordered" evidence="1">
    <location>
        <begin position="597"/>
        <end position="657"/>
    </location>
</feature>
<dbReference type="OrthoDB" id="2501322at2759"/>
<evidence type="ECO:0008006" key="4">
    <source>
        <dbReference type="Google" id="ProtNLM"/>
    </source>
</evidence>
<dbReference type="PANTHER" id="PTHR24413">
    <property type="entry name" value="SPECKLE-TYPE POZ PROTEIN"/>
    <property type="match status" value="1"/>
</dbReference>
<feature type="compositionally biased region" description="Low complexity" evidence="1">
    <location>
        <begin position="598"/>
        <end position="619"/>
    </location>
</feature>
<evidence type="ECO:0000313" key="2">
    <source>
        <dbReference type="EMBL" id="KNZ62092.1"/>
    </source>
</evidence>
<feature type="region of interest" description="Disordered" evidence="1">
    <location>
        <begin position="359"/>
        <end position="393"/>
    </location>
</feature>
<dbReference type="SUPFAM" id="SSF54695">
    <property type="entry name" value="POZ domain"/>
    <property type="match status" value="1"/>
</dbReference>